<protein>
    <submittedName>
        <fullName evidence="1">Uncharacterized protein</fullName>
    </submittedName>
</protein>
<keyword evidence="2" id="KW-1185">Reference proteome</keyword>
<proteinExistence type="predicted"/>
<accession>A0AAD5VP65</accession>
<evidence type="ECO:0000313" key="1">
    <source>
        <dbReference type="EMBL" id="KAJ3565546.1"/>
    </source>
</evidence>
<dbReference type="AlphaFoldDB" id="A0AAD5VP65"/>
<comment type="caution">
    <text evidence="1">The sequence shown here is derived from an EMBL/GenBank/DDBJ whole genome shotgun (WGS) entry which is preliminary data.</text>
</comment>
<gene>
    <name evidence="1" type="ORF">NP233_g7562</name>
</gene>
<dbReference type="Pfam" id="PF16155">
    <property type="entry name" value="PnbB"/>
    <property type="match status" value="1"/>
</dbReference>
<organism evidence="1 2">
    <name type="scientific">Leucocoprinus birnbaumii</name>
    <dbReference type="NCBI Taxonomy" id="56174"/>
    <lineage>
        <taxon>Eukaryota</taxon>
        <taxon>Fungi</taxon>
        <taxon>Dikarya</taxon>
        <taxon>Basidiomycota</taxon>
        <taxon>Agaricomycotina</taxon>
        <taxon>Agaricomycetes</taxon>
        <taxon>Agaricomycetidae</taxon>
        <taxon>Agaricales</taxon>
        <taxon>Agaricineae</taxon>
        <taxon>Agaricaceae</taxon>
        <taxon>Leucocoprinus</taxon>
    </lineage>
</organism>
<dbReference type="InterPro" id="IPR032345">
    <property type="entry name" value="PnbB"/>
</dbReference>
<dbReference type="EMBL" id="JANIEX010000561">
    <property type="protein sequence ID" value="KAJ3565546.1"/>
    <property type="molecule type" value="Genomic_DNA"/>
</dbReference>
<reference evidence="1" key="1">
    <citation type="submission" date="2022-07" db="EMBL/GenBank/DDBJ databases">
        <title>Genome Sequence of Leucocoprinus birnbaumii.</title>
        <authorList>
            <person name="Buettner E."/>
        </authorList>
    </citation>
    <scope>NUCLEOTIDE SEQUENCE</scope>
    <source>
        <strain evidence="1">VT141</strain>
    </source>
</reference>
<evidence type="ECO:0000313" key="2">
    <source>
        <dbReference type="Proteomes" id="UP001213000"/>
    </source>
</evidence>
<name>A0AAD5VP65_9AGAR</name>
<sequence length="629" mass="70436">MEHIACENHDDTTAACKLGHFNRFGDEELTHILKFCFSACDLRHLRLVNKQLARLAMPFMLQTLAICTPEGLQHLIDSPNGPLVNEVLSKHVLCLEIRFSLHDFVLDSEELPNMCPNLIVVRFRFDLGVDASKLPARDAFHRVITHDSIFAEKRQRSHQTWLQFLSKFNPRKFEWVASDNRTLRLIGVHDHIRQLLSSWRNLELVFLDGICLVEDHEKDWRVWLPANTVAIRGPFFDATLSFLYDTTRIQASSSCHLLMLESSEHADEMQQRFIHGVPAISLPNNTLVTTVGWTYAERDRLVAGLTDQLDSLDKMNIQEAPTSPDLTPTELSFYGSELPASRISCELFTALFLIFVCLASHTFVITSISSIKTDVLHNRRTPYVPGFFSASKVATKSPFDLRTSNYLPFSSPNSVVEPMAIPSCSIEFGDTVPTVAKRIELMSLPGPVAAEVDLDAHPTALKLIEHCIPLLTELSDQTPGPVLEAFLNTRLEEKWLASISLDGDRYRRSRFCGPCEATRYFSITAVLMDSGYRSATSADAGEGKFDHSVTERDEFSGQFHVHPYGEINAVIPIDDTAEMRGIDGWQGAGWTSPGPGTSHYPTVRGGRVVALFFLPAGRIAYPANPPPRT</sequence>
<dbReference type="Proteomes" id="UP001213000">
    <property type="component" value="Unassembled WGS sequence"/>
</dbReference>